<keyword evidence="5" id="KW-1185">Reference proteome</keyword>
<dbReference type="RefSeq" id="WP_014799292.1">
    <property type="nucleotide sequence ID" value="NC_018018.1"/>
</dbReference>
<dbReference type="InterPro" id="IPR011990">
    <property type="entry name" value="TPR-like_helical_dom_sf"/>
</dbReference>
<feature type="domain" description="Outer membrane lipoprotein BamD-like" evidence="3">
    <location>
        <begin position="653"/>
        <end position="737"/>
    </location>
</feature>
<keyword evidence="2" id="KW-0802">TPR repeat</keyword>
<dbReference type="OrthoDB" id="1522549at2"/>
<dbReference type="Pfam" id="PF13174">
    <property type="entry name" value="TPR_6"/>
    <property type="match status" value="1"/>
</dbReference>
<reference evidence="5" key="1">
    <citation type="submission" date="2012-06" db="EMBL/GenBank/DDBJ databases">
        <title>The complete genome of Flexibacter litoralis DSM 6794.</title>
        <authorList>
            <person name="Lucas S."/>
            <person name="Copeland A."/>
            <person name="Lapidus A."/>
            <person name="Glavina del Rio T."/>
            <person name="Dalin E."/>
            <person name="Tice H."/>
            <person name="Bruce D."/>
            <person name="Goodwin L."/>
            <person name="Pitluck S."/>
            <person name="Peters L."/>
            <person name="Ovchinnikova G."/>
            <person name="Lu M."/>
            <person name="Kyrpides N."/>
            <person name="Mavromatis K."/>
            <person name="Ivanova N."/>
            <person name="Brettin T."/>
            <person name="Detter J.C."/>
            <person name="Han C."/>
            <person name="Larimer F."/>
            <person name="Land M."/>
            <person name="Hauser L."/>
            <person name="Markowitz V."/>
            <person name="Cheng J.-F."/>
            <person name="Hugenholtz P."/>
            <person name="Woyke T."/>
            <person name="Wu D."/>
            <person name="Spring S."/>
            <person name="Lang E."/>
            <person name="Kopitz M."/>
            <person name="Brambilla E."/>
            <person name="Klenk H.-P."/>
            <person name="Eisen J.A."/>
        </authorList>
    </citation>
    <scope>NUCLEOTIDE SEQUENCE [LARGE SCALE GENOMIC DNA]</scope>
    <source>
        <strain evidence="5">ATCC 23117 / DSM 6794 / NBRC 15988 / NCIMB 1366 / Sio-4</strain>
    </source>
</reference>
<dbReference type="Pfam" id="PF13525">
    <property type="entry name" value="YfiO"/>
    <property type="match status" value="1"/>
</dbReference>
<sequence length="756" mass="87614">MNLVTFQKRIIKNLLFLISAFFLFNGITSCQFYRNTASHYNAYFLAEERFNEVYKNTYIQQESDFNNVLLVLPPIDSVSMGGFKGELDYVVEKASLPIQRHPESDWVDDSYLLIGKARLHQSDYRNAINSFKYLNGNSDELDIRHASLIWLMRSFIESANLDQASFTMDYISKEGDKFSEENIRDFYLVSAHYYRTISDFDKTAAYLELALPYTKNKTQKARYHFILGQIYQNKAKEGINDKTINITKNDRKSYQNYQLSIKAHPDYEMVFNAQLNASQVAGTSAEDVKQAQKYFEKLLKDQKNEEYKDRIYYEMAGFAQKRGKIEEAITLLQESLNQPSTNSAQKAYTYVRMGELYYAESEYAKANSYYDSALSISTKEMRNYDEIVARGEILNQFFAQYDVLEKADTKINLSQMSQEELVKYFEKQIEEEKAQIDKEIAAAEKAAKNGNLVNQGTTNPFANTANPAQTWYFYNEEAVRQGKNTFVRIWKNRPLEDNWRRSNKINSTLDNTVNPTETTADSKTEQENIYATVAGVEERLETVPKTIEEISLLQQEIQVALFELGKVYHYQLKEDENARATFERFINDFPANTNTAEALFILRKMCLENKSLEKCDVASYEKDLQEHYPESTFAKLISDPNYLEAAAVNDTIVTSLYKESYELYSAKNYEKAIEKLEKIQSEYPQNSHNAKVELLRIMSSSYVESLPVYVEKLTTFVTKYEGSKEQEYAKKLLKVADKKLKENPIQELKDEIDIGG</sequence>
<dbReference type="eggNOG" id="COG4105">
    <property type="taxonomic scope" value="Bacteria"/>
</dbReference>
<protein>
    <recommendedName>
        <fullName evidence="3">Outer membrane lipoprotein BamD-like domain-containing protein</fullName>
    </recommendedName>
</protein>
<dbReference type="Proteomes" id="UP000006054">
    <property type="component" value="Chromosome"/>
</dbReference>
<dbReference type="InterPro" id="IPR019734">
    <property type="entry name" value="TPR_rpt"/>
</dbReference>
<dbReference type="InterPro" id="IPR039565">
    <property type="entry name" value="BamD-like"/>
</dbReference>
<evidence type="ECO:0000313" key="5">
    <source>
        <dbReference type="Proteomes" id="UP000006054"/>
    </source>
</evidence>
<accession>I4API2</accession>
<evidence type="ECO:0000313" key="4">
    <source>
        <dbReference type="EMBL" id="AFM05867.1"/>
    </source>
</evidence>
<evidence type="ECO:0000256" key="1">
    <source>
        <dbReference type="ARBA" id="ARBA00022729"/>
    </source>
</evidence>
<feature type="repeat" description="TPR" evidence="2">
    <location>
        <begin position="347"/>
        <end position="380"/>
    </location>
</feature>
<dbReference type="SUPFAM" id="SSF81901">
    <property type="entry name" value="HCP-like"/>
    <property type="match status" value="1"/>
</dbReference>
<organism evidence="4 5">
    <name type="scientific">Bernardetia litoralis (strain ATCC 23117 / DSM 6794 / NBRC 15988 / NCIMB 1366 / Fx l1 / Sio-4)</name>
    <name type="common">Flexibacter litoralis</name>
    <dbReference type="NCBI Taxonomy" id="880071"/>
    <lineage>
        <taxon>Bacteria</taxon>
        <taxon>Pseudomonadati</taxon>
        <taxon>Bacteroidota</taxon>
        <taxon>Cytophagia</taxon>
        <taxon>Cytophagales</taxon>
        <taxon>Bernardetiaceae</taxon>
        <taxon>Bernardetia</taxon>
    </lineage>
</organism>
<dbReference type="PROSITE" id="PS50005">
    <property type="entry name" value="TPR"/>
    <property type="match status" value="1"/>
</dbReference>
<dbReference type="STRING" id="880071.Fleli_3548"/>
<dbReference type="KEGG" id="fli:Fleli_3548"/>
<dbReference type="SUPFAM" id="SSF48452">
    <property type="entry name" value="TPR-like"/>
    <property type="match status" value="1"/>
</dbReference>
<proteinExistence type="predicted"/>
<evidence type="ECO:0000259" key="3">
    <source>
        <dbReference type="Pfam" id="PF13525"/>
    </source>
</evidence>
<evidence type="ECO:0000256" key="2">
    <source>
        <dbReference type="PROSITE-ProRule" id="PRU00339"/>
    </source>
</evidence>
<dbReference type="HOGENOM" id="CLU_007706_1_0_10"/>
<name>I4API2_BERLS</name>
<dbReference type="EMBL" id="CP003345">
    <property type="protein sequence ID" value="AFM05867.1"/>
    <property type="molecule type" value="Genomic_DNA"/>
</dbReference>
<dbReference type="eggNOG" id="COG0457">
    <property type="taxonomic scope" value="Bacteria"/>
</dbReference>
<dbReference type="Gene3D" id="1.25.40.10">
    <property type="entry name" value="Tetratricopeptide repeat domain"/>
    <property type="match status" value="4"/>
</dbReference>
<keyword evidence="1" id="KW-0732">Signal</keyword>
<gene>
    <name evidence="4" type="ordered locus">Fleli_3548</name>
</gene>
<dbReference type="PATRIC" id="fig|880071.3.peg.3555"/>
<dbReference type="Pfam" id="PF13424">
    <property type="entry name" value="TPR_12"/>
    <property type="match status" value="1"/>
</dbReference>
<dbReference type="AlphaFoldDB" id="I4API2"/>
<dbReference type="SMART" id="SM00028">
    <property type="entry name" value="TPR"/>
    <property type="match status" value="3"/>
</dbReference>